<reference evidence="2 3" key="1">
    <citation type="submission" date="2024-06" db="EMBL/GenBank/DDBJ databases">
        <title>The Natural Products Discovery Center: Release of the First 8490 Sequenced Strains for Exploring Actinobacteria Biosynthetic Diversity.</title>
        <authorList>
            <person name="Kalkreuter E."/>
            <person name="Kautsar S.A."/>
            <person name="Yang D."/>
            <person name="Bader C.D."/>
            <person name="Teijaro C.N."/>
            <person name="Fluegel L."/>
            <person name="Davis C.M."/>
            <person name="Simpson J.R."/>
            <person name="Lauterbach L."/>
            <person name="Steele A.D."/>
            <person name="Gui C."/>
            <person name="Meng S."/>
            <person name="Li G."/>
            <person name="Viehrig K."/>
            <person name="Ye F."/>
            <person name="Su P."/>
            <person name="Kiefer A.F."/>
            <person name="Nichols A."/>
            <person name="Cepeda A.J."/>
            <person name="Yan W."/>
            <person name="Fan B."/>
            <person name="Jiang Y."/>
            <person name="Adhikari A."/>
            <person name="Zheng C.-J."/>
            <person name="Schuster L."/>
            <person name="Cowan T.M."/>
            <person name="Smanski M.J."/>
            <person name="Chevrette M.G."/>
            <person name="De Carvalho L.P.S."/>
            <person name="Shen B."/>
        </authorList>
    </citation>
    <scope>NUCLEOTIDE SEQUENCE [LARGE SCALE GENOMIC DNA]</scope>
    <source>
        <strain evidence="2 3">NPDC000634</strain>
    </source>
</reference>
<name>A0ABV1VWY2_9ACTN</name>
<feature type="region of interest" description="Disordered" evidence="1">
    <location>
        <begin position="1"/>
        <end position="20"/>
    </location>
</feature>
<evidence type="ECO:0000313" key="3">
    <source>
        <dbReference type="Proteomes" id="UP001458415"/>
    </source>
</evidence>
<organism evidence="2 3">
    <name type="scientific">Streptomyces carpinensis</name>
    <dbReference type="NCBI Taxonomy" id="66369"/>
    <lineage>
        <taxon>Bacteria</taxon>
        <taxon>Bacillati</taxon>
        <taxon>Actinomycetota</taxon>
        <taxon>Actinomycetes</taxon>
        <taxon>Kitasatosporales</taxon>
        <taxon>Streptomycetaceae</taxon>
        <taxon>Streptomyces</taxon>
    </lineage>
</organism>
<evidence type="ECO:0000256" key="1">
    <source>
        <dbReference type="SAM" id="MobiDB-lite"/>
    </source>
</evidence>
<proteinExistence type="predicted"/>
<dbReference type="RefSeq" id="WP_158103828.1">
    <property type="nucleotide sequence ID" value="NZ_MUBM01000050.1"/>
</dbReference>
<dbReference type="EMBL" id="JBEPCU010000043">
    <property type="protein sequence ID" value="MER6976434.1"/>
    <property type="molecule type" value="Genomic_DNA"/>
</dbReference>
<gene>
    <name evidence="2" type="ORF">ABT317_05135</name>
</gene>
<accession>A0ABV1VWY2</accession>
<dbReference type="Proteomes" id="UP001458415">
    <property type="component" value="Unassembled WGS sequence"/>
</dbReference>
<keyword evidence="3" id="KW-1185">Reference proteome</keyword>
<comment type="caution">
    <text evidence="2">The sequence shown here is derived from an EMBL/GenBank/DDBJ whole genome shotgun (WGS) entry which is preliminary data.</text>
</comment>
<sequence>MLTGGMLVESEGGRVDRSVDPATEEAVGRVPLSMVAARWAGMPVCPAR</sequence>
<evidence type="ECO:0000313" key="2">
    <source>
        <dbReference type="EMBL" id="MER6976434.1"/>
    </source>
</evidence>
<protein>
    <submittedName>
        <fullName evidence="2">Uncharacterized protein</fullName>
    </submittedName>
</protein>